<evidence type="ECO:0000259" key="1">
    <source>
        <dbReference type="Pfam" id="PF17189"/>
    </source>
</evidence>
<dbReference type="Proteomes" id="UP001597280">
    <property type="component" value="Unassembled WGS sequence"/>
</dbReference>
<comment type="caution">
    <text evidence="2">The sequence shown here is derived from an EMBL/GenBank/DDBJ whole genome shotgun (WGS) entry which is preliminary data.</text>
</comment>
<reference evidence="3" key="1">
    <citation type="journal article" date="2019" name="Int. J. Syst. Evol. Microbiol.">
        <title>The Global Catalogue of Microorganisms (GCM) 10K type strain sequencing project: providing services to taxonomists for standard genome sequencing and annotation.</title>
        <authorList>
            <consortium name="The Broad Institute Genomics Platform"/>
            <consortium name="The Broad Institute Genome Sequencing Center for Infectious Disease"/>
            <person name="Wu L."/>
            <person name="Ma J."/>
        </authorList>
    </citation>
    <scope>NUCLEOTIDE SEQUENCE [LARGE SCALE GENOMIC DNA]</scope>
    <source>
        <strain evidence="3">JCM 11650</strain>
    </source>
</reference>
<organism evidence="2 3">
    <name type="scientific">Brachybacterium rhamnosum</name>
    <dbReference type="NCBI Taxonomy" id="173361"/>
    <lineage>
        <taxon>Bacteria</taxon>
        <taxon>Bacillati</taxon>
        <taxon>Actinomycetota</taxon>
        <taxon>Actinomycetes</taxon>
        <taxon>Micrococcales</taxon>
        <taxon>Dermabacteraceae</taxon>
        <taxon>Brachybacterium</taxon>
    </lineage>
</organism>
<protein>
    <submittedName>
        <fullName evidence="2">Glycoside hydrolase family 30 beta sandwich domain-containing protein</fullName>
    </submittedName>
</protein>
<gene>
    <name evidence="2" type="ORF">ACFSDA_06995</name>
</gene>
<dbReference type="Pfam" id="PF17189">
    <property type="entry name" value="Glyco_hydro_30C"/>
    <property type="match status" value="1"/>
</dbReference>
<feature type="domain" description="Glycosyl hydrolase family 30 beta sandwich" evidence="1">
    <location>
        <begin position="16"/>
        <end position="98"/>
    </location>
</feature>
<proteinExistence type="predicted"/>
<accession>A0ABW4PVI3</accession>
<dbReference type="GO" id="GO:0016787">
    <property type="term" value="F:hydrolase activity"/>
    <property type="evidence" value="ECO:0007669"/>
    <property type="project" value="UniProtKB-KW"/>
</dbReference>
<dbReference type="RefSeq" id="WP_343904047.1">
    <property type="nucleotide sequence ID" value="NZ_BAAAIS010000002.1"/>
</dbReference>
<keyword evidence="3" id="KW-1185">Reference proteome</keyword>
<dbReference type="Gene3D" id="2.60.40.1180">
    <property type="entry name" value="Golgi alpha-mannosidase II"/>
    <property type="match status" value="1"/>
</dbReference>
<dbReference type="InterPro" id="IPR013780">
    <property type="entry name" value="Glyco_hydro_b"/>
</dbReference>
<name>A0ABW4PVI3_9MICO</name>
<dbReference type="InterPro" id="IPR033452">
    <property type="entry name" value="GH30_C"/>
</dbReference>
<evidence type="ECO:0000313" key="2">
    <source>
        <dbReference type="EMBL" id="MFD1834822.1"/>
    </source>
</evidence>
<dbReference type="EMBL" id="JBHUFL010000002">
    <property type="protein sequence ID" value="MFD1834822.1"/>
    <property type="molecule type" value="Genomic_DNA"/>
</dbReference>
<evidence type="ECO:0000313" key="3">
    <source>
        <dbReference type="Proteomes" id="UP001597280"/>
    </source>
</evidence>
<dbReference type="SUPFAM" id="SSF51011">
    <property type="entry name" value="Glycosyl hydrolase domain"/>
    <property type="match status" value="1"/>
</dbReference>
<sequence length="103" mass="10939">MTQAEALAWTPASVVEVRASAYLDEETGKLVVVAINESASEQAVEIAVPVRSPKLRLTPWRTSEDEALAKGEAVVLHRGDDGAARGTVTLAPRSVTTFTAPRP</sequence>
<keyword evidence="2" id="KW-0378">Hydrolase</keyword>